<organism evidence="1">
    <name type="scientific">Arion vulgaris</name>
    <dbReference type="NCBI Taxonomy" id="1028688"/>
    <lineage>
        <taxon>Eukaryota</taxon>
        <taxon>Metazoa</taxon>
        <taxon>Spiralia</taxon>
        <taxon>Lophotrochozoa</taxon>
        <taxon>Mollusca</taxon>
        <taxon>Gastropoda</taxon>
        <taxon>Heterobranchia</taxon>
        <taxon>Euthyneura</taxon>
        <taxon>Panpulmonata</taxon>
        <taxon>Eupulmonata</taxon>
        <taxon>Stylommatophora</taxon>
        <taxon>Helicina</taxon>
        <taxon>Arionoidea</taxon>
        <taxon>Arionidae</taxon>
        <taxon>Arion</taxon>
    </lineage>
</organism>
<dbReference type="AlphaFoldDB" id="A0A0B6YU19"/>
<dbReference type="EMBL" id="HACG01012431">
    <property type="protein sequence ID" value="CEK59296.1"/>
    <property type="molecule type" value="Transcribed_RNA"/>
</dbReference>
<reference evidence="1" key="1">
    <citation type="submission" date="2014-12" db="EMBL/GenBank/DDBJ databases">
        <title>Insight into the proteome of Arion vulgaris.</title>
        <authorList>
            <person name="Aradska J."/>
            <person name="Bulat T."/>
            <person name="Smidak R."/>
            <person name="Sarate P."/>
            <person name="Gangsoo J."/>
            <person name="Sialana F."/>
            <person name="Bilban M."/>
            <person name="Lubec G."/>
        </authorList>
    </citation>
    <scope>NUCLEOTIDE SEQUENCE</scope>
    <source>
        <tissue evidence="1">Skin</tissue>
    </source>
</reference>
<gene>
    <name evidence="1" type="primary">ORF35835</name>
</gene>
<name>A0A0B6YU19_9EUPU</name>
<proteinExistence type="predicted"/>
<accession>A0A0B6YU19</accession>
<evidence type="ECO:0000313" key="1">
    <source>
        <dbReference type="EMBL" id="CEK59296.1"/>
    </source>
</evidence>
<sequence>HRSCTMRVVVKLYHGQCVEKLMTKYEEGNNTENIYAEIKTTFASYSVSQIMDM</sequence>
<protein>
    <submittedName>
        <fullName evidence="1">Uncharacterized protein</fullName>
    </submittedName>
</protein>
<feature type="non-terminal residue" evidence="1">
    <location>
        <position position="1"/>
    </location>
</feature>